<feature type="transmembrane region" description="Helical" evidence="1">
    <location>
        <begin position="556"/>
        <end position="579"/>
    </location>
</feature>
<feature type="domain" description="DUF6619" evidence="2">
    <location>
        <begin position="368"/>
        <end position="409"/>
    </location>
</feature>
<name>A0A4R3KVC0_9FIRM</name>
<keyword evidence="1" id="KW-0472">Membrane</keyword>
<feature type="transmembrane region" description="Helical" evidence="1">
    <location>
        <begin position="608"/>
        <end position="626"/>
    </location>
</feature>
<feature type="transmembrane region" description="Helical" evidence="1">
    <location>
        <begin position="260"/>
        <end position="279"/>
    </location>
</feature>
<dbReference type="InterPro" id="IPR046727">
    <property type="entry name" value="DUF6619"/>
</dbReference>
<feature type="transmembrane region" description="Helical" evidence="1">
    <location>
        <begin position="300"/>
        <end position="323"/>
    </location>
</feature>
<keyword evidence="1" id="KW-1133">Transmembrane helix</keyword>
<dbReference type="AlphaFoldDB" id="A0A4R3KVC0"/>
<keyword evidence="4" id="KW-1185">Reference proteome</keyword>
<dbReference type="Proteomes" id="UP000294567">
    <property type="component" value="Unassembled WGS sequence"/>
</dbReference>
<gene>
    <name evidence="3" type="ORF">EDD65_1065</name>
</gene>
<feature type="transmembrane region" description="Helical" evidence="1">
    <location>
        <begin position="632"/>
        <end position="652"/>
    </location>
</feature>
<dbReference type="RefSeq" id="WP_132027391.1">
    <property type="nucleotide sequence ID" value="NZ_CP068564.1"/>
</dbReference>
<dbReference type="OrthoDB" id="1862230at2"/>
<dbReference type="EMBL" id="SMAE01000006">
    <property type="protein sequence ID" value="TCS89339.1"/>
    <property type="molecule type" value="Genomic_DNA"/>
</dbReference>
<keyword evidence="1" id="KW-0812">Transmembrane</keyword>
<evidence type="ECO:0000313" key="3">
    <source>
        <dbReference type="EMBL" id="TCS89339.1"/>
    </source>
</evidence>
<dbReference type="Pfam" id="PF20324">
    <property type="entry name" value="DUF6619"/>
    <property type="match status" value="1"/>
</dbReference>
<proteinExistence type="predicted"/>
<accession>A0A4R3KVC0</accession>
<comment type="caution">
    <text evidence="3">The sequence shown here is derived from an EMBL/GenBank/DDBJ whole genome shotgun (WGS) entry which is preliminary data.</text>
</comment>
<feature type="transmembrane region" description="Helical" evidence="1">
    <location>
        <begin position="174"/>
        <end position="195"/>
    </location>
</feature>
<protein>
    <recommendedName>
        <fullName evidence="2">DUF6619 domain-containing protein</fullName>
    </recommendedName>
</protein>
<evidence type="ECO:0000259" key="2">
    <source>
        <dbReference type="Pfam" id="PF20324"/>
    </source>
</evidence>
<feature type="transmembrane region" description="Helical" evidence="1">
    <location>
        <begin position="220"/>
        <end position="240"/>
    </location>
</feature>
<sequence>MKKVFSMSVVFITALVFALTVKSLEFNQRGEPFKAEIVMNLNTADTKTPKRTLIEELNNISKNSGGEIYKIVVDKENANNNQNIIWFGDKKPVSNNIIINQDEIRWLSKGVNGRLIHSTKMEEMTLSGTYHVSNNHDLLESLKEWAEKNQIKATFFEKQNTIKKIYGNFMSNPIGNSFLIANVFLLVVLLSYFLMKSKERSIKLLAGVKRIDIIRDDVKFVLQNSLIGSIIGSIIMTFYYAFTRGVEQINLIIKPTMLNVIFELMFIIGISALISVIVEPKASHIANREIPLKRFKTLGTTLKILTVLFALIVIPMTVTSAVITSKMANEHFFWDKMSKSFRLTFSNLDELFTDENIIQVQEFLRNMQNENSLSVSMAIDQSIEISSELQKSGFDHLIITDKSWIDNMGVGIGKKEENGVLREIKLDDIDFELKDFVERQMPLLINEEKLNTQNLKYYTFEGDKFLALAPNPGKMDATLQAENPLVILIENPADELNIKGFVIPALSTGNIVFSNRSILDKHLQNSPLKPLVISVDGIADLALQTAQKFKTQVVDYIVASLTLLVTVIFTGIFGAQLWANENKKKIYVMLTNGVSYMDIAKPDLRKDFLYTGLAIFLGSVICYQIRRVDIRTTSLVGLSTLILYTIFVRLAYRLHSKVVFEKSVHRE</sequence>
<reference evidence="3 4" key="1">
    <citation type="submission" date="2019-03" db="EMBL/GenBank/DDBJ databases">
        <title>Genomic Encyclopedia of Type Strains, Phase IV (KMG-IV): sequencing the most valuable type-strain genomes for metagenomic binning, comparative biology and taxonomic classification.</title>
        <authorList>
            <person name="Goeker M."/>
        </authorList>
    </citation>
    <scope>NUCLEOTIDE SEQUENCE [LARGE SCALE GENOMIC DNA]</scope>
    <source>
        <strain evidence="3 4">DSM 26752</strain>
    </source>
</reference>
<evidence type="ECO:0000256" key="1">
    <source>
        <dbReference type="SAM" id="Phobius"/>
    </source>
</evidence>
<evidence type="ECO:0000313" key="4">
    <source>
        <dbReference type="Proteomes" id="UP000294567"/>
    </source>
</evidence>
<organism evidence="3 4">
    <name type="scientific">Keratinibaculum paraultunense</name>
    <dbReference type="NCBI Taxonomy" id="1278232"/>
    <lineage>
        <taxon>Bacteria</taxon>
        <taxon>Bacillati</taxon>
        <taxon>Bacillota</taxon>
        <taxon>Tissierellia</taxon>
        <taxon>Tissierellales</taxon>
        <taxon>Tepidimicrobiaceae</taxon>
        <taxon>Keratinibaculum</taxon>
    </lineage>
</organism>